<feature type="region of interest" description="Disordered" evidence="4">
    <location>
        <begin position="1"/>
        <end position="24"/>
    </location>
</feature>
<dbReference type="Pfam" id="PF03215">
    <property type="entry name" value="Rad17"/>
    <property type="match status" value="1"/>
</dbReference>
<dbReference type="GO" id="GO:0003677">
    <property type="term" value="F:DNA binding"/>
    <property type="evidence" value="ECO:0007669"/>
    <property type="project" value="InterPro"/>
</dbReference>
<evidence type="ECO:0000259" key="5">
    <source>
        <dbReference type="Pfam" id="PF08542"/>
    </source>
</evidence>
<dbReference type="AlphaFoldDB" id="N6TJ06"/>
<dbReference type="InterPro" id="IPR047854">
    <property type="entry name" value="RFC_lid"/>
</dbReference>
<dbReference type="InterPro" id="IPR027417">
    <property type="entry name" value="P-loop_NTPase"/>
</dbReference>
<dbReference type="InterPro" id="IPR050238">
    <property type="entry name" value="DNA_Rep/Repair_Clamp_Loader"/>
</dbReference>
<dbReference type="InterPro" id="IPR013748">
    <property type="entry name" value="Rep_factorC_C"/>
</dbReference>
<sequence length="301" mass="33898">MHSFLKSGKLGEAGSSNSPTSGSAKKRLKKLQWVEKYRPKTVEDVVEQKDVVAVLKECISGADLPNMLFYGPPGTGKTSTILAAAHQLFGDLYKDRILELNASDERGKCTKFRFKPLNQSFILERLQAICKQEKVLVAENILNVLVQESGGDMRRAITALQSCANLQGKNSHITLENVYEVLTVVPEKWVANFLDLCRKRTDIKQIIQFINELEQQAYPTHKIFEQLNVLLIESDTISEPLKAEIGEYLAESSFRSTCSRADFTHLLDFAVHTQEILTVDPEARKWEQQENAKCTIIQGLV</sequence>
<dbReference type="OrthoDB" id="10249205at2759"/>
<feature type="domain" description="Replication factor C C-terminal" evidence="5">
    <location>
        <begin position="186"/>
        <end position="255"/>
    </location>
</feature>
<dbReference type="PANTHER" id="PTHR11669:SF20">
    <property type="entry name" value="REPLICATION FACTOR C SUBUNIT 4"/>
    <property type="match status" value="1"/>
</dbReference>
<feature type="compositionally biased region" description="Polar residues" evidence="4">
    <location>
        <begin position="14"/>
        <end position="23"/>
    </location>
</feature>
<dbReference type="Pfam" id="PF21960">
    <property type="entry name" value="RCF1-5-like_lid"/>
    <property type="match status" value="1"/>
</dbReference>
<reference evidence="6" key="1">
    <citation type="journal article" date="2013" name="Genome Biol.">
        <title>Draft genome of the mountain pine beetle, Dendroctonus ponderosae Hopkins, a major forest pest.</title>
        <authorList>
            <person name="Keeling C.I."/>
            <person name="Yuen M.M."/>
            <person name="Liao N.Y."/>
            <person name="Docking T.R."/>
            <person name="Chan S.K."/>
            <person name="Taylor G.A."/>
            <person name="Palmquist D.L."/>
            <person name="Jackman S.D."/>
            <person name="Nguyen A."/>
            <person name="Li M."/>
            <person name="Henderson H."/>
            <person name="Janes J.K."/>
            <person name="Zhao Y."/>
            <person name="Pandoh P."/>
            <person name="Moore R."/>
            <person name="Sperling F.A."/>
            <person name="Huber D.P."/>
            <person name="Birol I."/>
            <person name="Jones S.J."/>
            <person name="Bohlmann J."/>
        </authorList>
    </citation>
    <scope>NUCLEOTIDE SEQUENCE</scope>
</reference>
<evidence type="ECO:0000256" key="3">
    <source>
        <dbReference type="ARBA" id="ARBA00022840"/>
    </source>
</evidence>
<dbReference type="SUPFAM" id="SSF52540">
    <property type="entry name" value="P-loop containing nucleoside triphosphate hydrolases"/>
    <property type="match status" value="1"/>
</dbReference>
<dbReference type="Gene3D" id="3.40.50.300">
    <property type="entry name" value="P-loop containing nucleotide triphosphate hydrolases"/>
    <property type="match status" value="1"/>
</dbReference>
<dbReference type="Pfam" id="PF08542">
    <property type="entry name" value="Rep_fac_C"/>
    <property type="match status" value="1"/>
</dbReference>
<dbReference type="GO" id="GO:0005663">
    <property type="term" value="C:DNA replication factor C complex"/>
    <property type="evidence" value="ECO:0007669"/>
    <property type="project" value="TreeGrafter"/>
</dbReference>
<gene>
    <name evidence="6" type="ORF">YQE_05707</name>
</gene>
<feature type="non-terminal residue" evidence="6">
    <location>
        <position position="1"/>
    </location>
</feature>
<proteinExistence type="predicted"/>
<evidence type="ECO:0000256" key="2">
    <source>
        <dbReference type="ARBA" id="ARBA00022741"/>
    </source>
</evidence>
<dbReference type="EMBL" id="KB740932">
    <property type="protein sequence ID" value="ENN77823.1"/>
    <property type="molecule type" value="Genomic_DNA"/>
</dbReference>
<dbReference type="SUPFAM" id="SSF48019">
    <property type="entry name" value="post-AAA+ oligomerization domain-like"/>
    <property type="match status" value="1"/>
</dbReference>
<dbReference type="GO" id="GO:0006261">
    <property type="term" value="P:DNA-templated DNA replication"/>
    <property type="evidence" value="ECO:0007669"/>
    <property type="project" value="TreeGrafter"/>
</dbReference>
<name>N6TJ06_DENPD</name>
<organism evidence="6">
    <name type="scientific">Dendroctonus ponderosae</name>
    <name type="common">Mountain pine beetle</name>
    <dbReference type="NCBI Taxonomy" id="77166"/>
    <lineage>
        <taxon>Eukaryota</taxon>
        <taxon>Metazoa</taxon>
        <taxon>Ecdysozoa</taxon>
        <taxon>Arthropoda</taxon>
        <taxon>Hexapoda</taxon>
        <taxon>Insecta</taxon>
        <taxon>Pterygota</taxon>
        <taxon>Neoptera</taxon>
        <taxon>Endopterygota</taxon>
        <taxon>Coleoptera</taxon>
        <taxon>Polyphaga</taxon>
        <taxon>Cucujiformia</taxon>
        <taxon>Curculionidae</taxon>
        <taxon>Scolytinae</taxon>
        <taxon>Dendroctonus</taxon>
    </lineage>
</organism>
<evidence type="ECO:0000256" key="1">
    <source>
        <dbReference type="ARBA" id="ARBA00022705"/>
    </source>
</evidence>
<dbReference type="GO" id="GO:0006281">
    <property type="term" value="P:DNA repair"/>
    <property type="evidence" value="ECO:0007669"/>
    <property type="project" value="TreeGrafter"/>
</dbReference>
<dbReference type="GO" id="GO:0005634">
    <property type="term" value="C:nucleus"/>
    <property type="evidence" value="ECO:0007669"/>
    <property type="project" value="TreeGrafter"/>
</dbReference>
<accession>N6TJ06</accession>
<protein>
    <recommendedName>
        <fullName evidence="5">Replication factor C C-terminal domain-containing protein</fullName>
    </recommendedName>
</protein>
<keyword evidence="1" id="KW-0235">DNA replication</keyword>
<dbReference type="PANTHER" id="PTHR11669">
    <property type="entry name" value="REPLICATION FACTOR C / DNA POLYMERASE III GAMMA-TAU SUBUNIT"/>
    <property type="match status" value="1"/>
</dbReference>
<dbReference type="CDD" id="cd00009">
    <property type="entry name" value="AAA"/>
    <property type="match status" value="1"/>
</dbReference>
<evidence type="ECO:0000313" key="6">
    <source>
        <dbReference type="EMBL" id="ENN77823.1"/>
    </source>
</evidence>
<keyword evidence="2" id="KW-0547">Nucleotide-binding</keyword>
<dbReference type="Gene3D" id="1.20.272.10">
    <property type="match status" value="1"/>
</dbReference>
<dbReference type="CDD" id="cd18140">
    <property type="entry name" value="HLD_clamp_RFC"/>
    <property type="match status" value="1"/>
</dbReference>
<dbReference type="GO" id="GO:0003689">
    <property type="term" value="F:DNA clamp loader activity"/>
    <property type="evidence" value="ECO:0007669"/>
    <property type="project" value="TreeGrafter"/>
</dbReference>
<dbReference type="Gene3D" id="1.10.8.60">
    <property type="match status" value="1"/>
</dbReference>
<evidence type="ECO:0000256" key="4">
    <source>
        <dbReference type="SAM" id="MobiDB-lite"/>
    </source>
</evidence>
<dbReference type="GO" id="GO:0005524">
    <property type="term" value="F:ATP binding"/>
    <property type="evidence" value="ECO:0007669"/>
    <property type="project" value="UniProtKB-KW"/>
</dbReference>
<dbReference type="GO" id="GO:0016887">
    <property type="term" value="F:ATP hydrolysis activity"/>
    <property type="evidence" value="ECO:0007669"/>
    <property type="project" value="InterPro"/>
</dbReference>
<keyword evidence="3" id="KW-0067">ATP-binding</keyword>
<dbReference type="InterPro" id="IPR008921">
    <property type="entry name" value="DNA_pol3_clamp-load_cplx_C"/>
</dbReference>